<sequence>MRIPPAASVATAPLLLTAALVIGAPSAAAAPSDGSDGPVPYAVTAEGLTLPDGADFADGGHVNVRYTVAGAERSAGIHFETRNEQPSGQYVGESFLPWDELIDDPSYCITWVQVAEYDEHFGEGGQKPVCTDDRPAPTATPTPTTTPTATPTPSATPGPSATTEPAAEPASSDTATEPSPVPSASAGSVAAPSPTTTAATTPATDEDVLAATGSMAVPVTIFAGLLIAAGVVLLVMGRRVKQD</sequence>
<reference evidence="4 5" key="1">
    <citation type="submission" date="2023-07" db="EMBL/GenBank/DDBJ databases">
        <title>Sequencing the genomes of 1000 actinobacteria strains.</title>
        <authorList>
            <person name="Klenk H.-P."/>
        </authorList>
    </citation>
    <scope>NUCLEOTIDE SEQUENCE [LARGE SCALE GENOMIC DNA]</scope>
    <source>
        <strain evidence="4 5">DSM 45554</strain>
    </source>
</reference>
<evidence type="ECO:0000256" key="3">
    <source>
        <dbReference type="SAM" id="SignalP"/>
    </source>
</evidence>
<keyword evidence="2" id="KW-0472">Membrane</keyword>
<dbReference type="EMBL" id="JAVDYE010000001">
    <property type="protein sequence ID" value="MDR7384427.1"/>
    <property type="molecule type" value="Genomic_DNA"/>
</dbReference>
<dbReference type="Proteomes" id="UP001183585">
    <property type="component" value="Unassembled WGS sequence"/>
</dbReference>
<feature type="region of interest" description="Disordered" evidence="1">
    <location>
        <begin position="125"/>
        <end position="202"/>
    </location>
</feature>
<dbReference type="RefSeq" id="WP_274992814.1">
    <property type="nucleotide sequence ID" value="NZ_JAJQQP010000003.1"/>
</dbReference>
<evidence type="ECO:0000256" key="1">
    <source>
        <dbReference type="SAM" id="MobiDB-lite"/>
    </source>
</evidence>
<keyword evidence="2" id="KW-1133">Transmembrane helix</keyword>
<evidence type="ECO:0000256" key="2">
    <source>
        <dbReference type="SAM" id="Phobius"/>
    </source>
</evidence>
<proteinExistence type="predicted"/>
<keyword evidence="3" id="KW-0732">Signal</keyword>
<protein>
    <recommendedName>
        <fullName evidence="6">LPXTG-motif cell wall-anchored protein</fullName>
    </recommendedName>
</protein>
<evidence type="ECO:0000313" key="4">
    <source>
        <dbReference type="EMBL" id="MDR7384427.1"/>
    </source>
</evidence>
<evidence type="ECO:0008006" key="6">
    <source>
        <dbReference type="Google" id="ProtNLM"/>
    </source>
</evidence>
<feature type="compositionally biased region" description="Low complexity" evidence="1">
    <location>
        <begin position="182"/>
        <end position="202"/>
    </location>
</feature>
<accession>A0ABU2CSV8</accession>
<keyword evidence="5" id="KW-1185">Reference proteome</keyword>
<feature type="compositionally biased region" description="Low complexity" evidence="1">
    <location>
        <begin position="136"/>
        <end position="172"/>
    </location>
</feature>
<gene>
    <name evidence="4" type="ORF">J2S48_003942</name>
</gene>
<feature type="transmembrane region" description="Helical" evidence="2">
    <location>
        <begin position="215"/>
        <end position="236"/>
    </location>
</feature>
<feature type="chain" id="PRO_5045924246" description="LPXTG-motif cell wall-anchored protein" evidence="3">
    <location>
        <begin position="30"/>
        <end position="243"/>
    </location>
</feature>
<feature type="signal peptide" evidence="3">
    <location>
        <begin position="1"/>
        <end position="29"/>
    </location>
</feature>
<evidence type="ECO:0000313" key="5">
    <source>
        <dbReference type="Proteomes" id="UP001183585"/>
    </source>
</evidence>
<name>A0ABU2CSV8_9MICO</name>
<keyword evidence="2" id="KW-0812">Transmembrane</keyword>
<organism evidence="4 5">
    <name type="scientific">Promicromonospora iranensis</name>
    <dbReference type="NCBI Taxonomy" id="1105144"/>
    <lineage>
        <taxon>Bacteria</taxon>
        <taxon>Bacillati</taxon>
        <taxon>Actinomycetota</taxon>
        <taxon>Actinomycetes</taxon>
        <taxon>Micrococcales</taxon>
        <taxon>Promicromonosporaceae</taxon>
        <taxon>Promicromonospora</taxon>
    </lineage>
</organism>
<comment type="caution">
    <text evidence="4">The sequence shown here is derived from an EMBL/GenBank/DDBJ whole genome shotgun (WGS) entry which is preliminary data.</text>
</comment>